<reference evidence="2" key="1">
    <citation type="submission" date="2020-06" db="EMBL/GenBank/DDBJ databases">
        <authorList>
            <person name="Li T."/>
            <person name="Hu X."/>
            <person name="Zhang T."/>
            <person name="Song X."/>
            <person name="Zhang H."/>
            <person name="Dai N."/>
            <person name="Sheng W."/>
            <person name="Hou X."/>
            <person name="Wei L."/>
        </authorList>
    </citation>
    <scope>NUCLEOTIDE SEQUENCE</scope>
    <source>
        <strain evidence="2">3651</strain>
        <tissue evidence="2">Leaf</tissue>
    </source>
</reference>
<proteinExistence type="predicted"/>
<evidence type="ECO:0000313" key="2">
    <source>
        <dbReference type="EMBL" id="KAK4427084.1"/>
    </source>
</evidence>
<gene>
    <name evidence="2" type="ORF">Salat_1477300</name>
</gene>
<reference evidence="2" key="2">
    <citation type="journal article" date="2024" name="Plant">
        <title>Genomic evolution and insights into agronomic trait innovations of Sesamum species.</title>
        <authorList>
            <person name="Miao H."/>
            <person name="Wang L."/>
            <person name="Qu L."/>
            <person name="Liu H."/>
            <person name="Sun Y."/>
            <person name="Le M."/>
            <person name="Wang Q."/>
            <person name="Wei S."/>
            <person name="Zheng Y."/>
            <person name="Lin W."/>
            <person name="Duan Y."/>
            <person name="Cao H."/>
            <person name="Xiong S."/>
            <person name="Wang X."/>
            <person name="Wei L."/>
            <person name="Li C."/>
            <person name="Ma Q."/>
            <person name="Ju M."/>
            <person name="Zhao R."/>
            <person name="Li G."/>
            <person name="Mu C."/>
            <person name="Tian Q."/>
            <person name="Mei H."/>
            <person name="Zhang T."/>
            <person name="Gao T."/>
            <person name="Zhang H."/>
        </authorList>
    </citation>
    <scope>NUCLEOTIDE SEQUENCE</scope>
    <source>
        <strain evidence="2">3651</strain>
    </source>
</reference>
<keyword evidence="3" id="KW-1185">Reference proteome</keyword>
<dbReference type="Pfam" id="PF14244">
    <property type="entry name" value="Retrotran_gag_3"/>
    <property type="match status" value="1"/>
</dbReference>
<dbReference type="PANTHER" id="PTHR37610:SF97">
    <property type="entry name" value="RETROTRANSPOSON GAG DOMAIN-CONTAINING PROTEIN"/>
    <property type="match status" value="1"/>
</dbReference>
<dbReference type="InterPro" id="IPR029472">
    <property type="entry name" value="Copia-like_N"/>
</dbReference>
<name>A0AAE2CM89_9LAMI</name>
<comment type="caution">
    <text evidence="2">The sequence shown here is derived from an EMBL/GenBank/DDBJ whole genome shotgun (WGS) entry which is preliminary data.</text>
</comment>
<sequence>MVLMEEKTTSSSAKKTLQISLPYFLHPSDRPGAIITTCMLNGDNYDMWEKAMTNALRAKNKLGFIDGSLKKPDLDTLEASLWIACNSMLISWIFNSIENSIQPSITYEETVKAVWDDLRECFSIGNAPRIHELKG</sequence>
<dbReference type="PANTHER" id="PTHR37610">
    <property type="entry name" value="CCHC-TYPE DOMAIN-CONTAINING PROTEIN"/>
    <property type="match status" value="1"/>
</dbReference>
<evidence type="ECO:0000313" key="3">
    <source>
        <dbReference type="Proteomes" id="UP001293254"/>
    </source>
</evidence>
<dbReference type="AlphaFoldDB" id="A0AAE2CM89"/>
<organism evidence="2 3">
    <name type="scientific">Sesamum alatum</name>
    <dbReference type="NCBI Taxonomy" id="300844"/>
    <lineage>
        <taxon>Eukaryota</taxon>
        <taxon>Viridiplantae</taxon>
        <taxon>Streptophyta</taxon>
        <taxon>Embryophyta</taxon>
        <taxon>Tracheophyta</taxon>
        <taxon>Spermatophyta</taxon>
        <taxon>Magnoliopsida</taxon>
        <taxon>eudicotyledons</taxon>
        <taxon>Gunneridae</taxon>
        <taxon>Pentapetalae</taxon>
        <taxon>asterids</taxon>
        <taxon>lamiids</taxon>
        <taxon>Lamiales</taxon>
        <taxon>Pedaliaceae</taxon>
        <taxon>Sesamum</taxon>
    </lineage>
</organism>
<accession>A0AAE2CM89</accession>
<dbReference type="Proteomes" id="UP001293254">
    <property type="component" value="Unassembled WGS sequence"/>
</dbReference>
<feature type="domain" description="Retrotransposon Copia-like N-terminal" evidence="1">
    <location>
        <begin position="26"/>
        <end position="73"/>
    </location>
</feature>
<protein>
    <recommendedName>
        <fullName evidence="1">Retrotransposon Copia-like N-terminal domain-containing protein</fullName>
    </recommendedName>
</protein>
<evidence type="ECO:0000259" key="1">
    <source>
        <dbReference type="Pfam" id="PF14244"/>
    </source>
</evidence>
<dbReference type="EMBL" id="JACGWO010000005">
    <property type="protein sequence ID" value="KAK4427084.1"/>
    <property type="molecule type" value="Genomic_DNA"/>
</dbReference>